<proteinExistence type="predicted"/>
<evidence type="ECO:0000256" key="1">
    <source>
        <dbReference type="ARBA" id="ARBA00004167"/>
    </source>
</evidence>
<keyword evidence="4 6" id="KW-0472">Membrane</keyword>
<protein>
    <recommendedName>
        <fullName evidence="9">Peptidase</fullName>
    </recommendedName>
</protein>
<feature type="region of interest" description="Disordered" evidence="5">
    <location>
        <begin position="1"/>
        <end position="35"/>
    </location>
</feature>
<comment type="subcellular location">
    <subcellularLocation>
        <location evidence="1">Membrane</location>
        <topology evidence="1">Single-pass membrane protein</topology>
    </subcellularLocation>
</comment>
<feature type="transmembrane region" description="Helical" evidence="6">
    <location>
        <begin position="37"/>
        <end position="62"/>
    </location>
</feature>
<keyword evidence="8" id="KW-1185">Reference proteome</keyword>
<evidence type="ECO:0008006" key="9">
    <source>
        <dbReference type="Google" id="ProtNLM"/>
    </source>
</evidence>
<gene>
    <name evidence="7" type="ORF">FHR32_008247</name>
</gene>
<dbReference type="Pfam" id="PF04228">
    <property type="entry name" value="Zn_peptidase"/>
    <property type="match status" value="1"/>
</dbReference>
<evidence type="ECO:0000256" key="3">
    <source>
        <dbReference type="ARBA" id="ARBA00022989"/>
    </source>
</evidence>
<evidence type="ECO:0000256" key="4">
    <source>
        <dbReference type="ARBA" id="ARBA00023136"/>
    </source>
</evidence>
<reference evidence="7 8" key="1">
    <citation type="submission" date="2020-08" db="EMBL/GenBank/DDBJ databases">
        <title>Sequencing the genomes of 1000 actinobacteria strains.</title>
        <authorList>
            <person name="Klenk H.-P."/>
        </authorList>
    </citation>
    <scope>NUCLEOTIDE SEQUENCE [LARGE SCALE GENOMIC DNA]</scope>
    <source>
        <strain evidence="7 8">DSM 43023</strain>
    </source>
</reference>
<accession>A0A7W7WE71</accession>
<feature type="region of interest" description="Disordered" evidence="5">
    <location>
        <begin position="77"/>
        <end position="117"/>
    </location>
</feature>
<dbReference type="RefSeq" id="WP_184759758.1">
    <property type="nucleotide sequence ID" value="NZ_BAABEK010000076.1"/>
</dbReference>
<dbReference type="PANTHER" id="PTHR30168:SF0">
    <property type="entry name" value="INNER MEMBRANE PROTEIN"/>
    <property type="match status" value="1"/>
</dbReference>
<dbReference type="AlphaFoldDB" id="A0A7W7WE71"/>
<feature type="compositionally biased region" description="Pro residues" evidence="5">
    <location>
        <begin position="1"/>
        <end position="26"/>
    </location>
</feature>
<dbReference type="Proteomes" id="UP000534286">
    <property type="component" value="Unassembled WGS sequence"/>
</dbReference>
<evidence type="ECO:0000256" key="6">
    <source>
        <dbReference type="SAM" id="Phobius"/>
    </source>
</evidence>
<sequence length="362" mass="39362">MPYGQAPPPPPPNPQHRQPSYPPPQWQPQRPRSGGGAGAIIGGIFGVVALLFVGLAVIGALIRGGRHADPVSPVAIPTFTPFERPTSTPDSSETAESRPTETRTSSSDTTVTRPAKQVLNTSLKNNTLYRTGSLPRVSCPAGSASIYSHSQLKALIIKTSRCLDKGWAQIMRAQGMTWQRPNYAITSTRGRGACGDFPSIGNIVPYYCPRNETIYASTTAMVKGSGNSGGYGQLTDWHGGVISMMAHEYGHHVQQLSGLSNGWWGQTLRSSSQSGKLALSRRFELQATCFGGMFMRSVAASYPVTPARRNTLYYFYSRVGDWSGNPRDHGSPANNNRWFRQGYEKNKVFQCNTWLAPSSSTS</sequence>
<organism evidence="7 8">
    <name type="scientific">Streptosporangium album</name>
    <dbReference type="NCBI Taxonomy" id="47479"/>
    <lineage>
        <taxon>Bacteria</taxon>
        <taxon>Bacillati</taxon>
        <taxon>Actinomycetota</taxon>
        <taxon>Actinomycetes</taxon>
        <taxon>Streptosporangiales</taxon>
        <taxon>Streptosporangiaceae</taxon>
        <taxon>Streptosporangium</taxon>
    </lineage>
</organism>
<dbReference type="GO" id="GO:0016020">
    <property type="term" value="C:membrane"/>
    <property type="evidence" value="ECO:0007669"/>
    <property type="project" value="UniProtKB-SubCell"/>
</dbReference>
<dbReference type="PANTHER" id="PTHR30168">
    <property type="entry name" value="PUTATIVE MEMBRANE PROTEIN YPFJ"/>
    <property type="match status" value="1"/>
</dbReference>
<evidence type="ECO:0000256" key="2">
    <source>
        <dbReference type="ARBA" id="ARBA00022692"/>
    </source>
</evidence>
<evidence type="ECO:0000313" key="7">
    <source>
        <dbReference type="EMBL" id="MBB4943846.1"/>
    </source>
</evidence>
<dbReference type="InterPro" id="IPR007343">
    <property type="entry name" value="Uncharacterised_pept_Zn_put"/>
</dbReference>
<comment type="caution">
    <text evidence="7">The sequence shown here is derived from an EMBL/GenBank/DDBJ whole genome shotgun (WGS) entry which is preliminary data.</text>
</comment>
<evidence type="ECO:0000256" key="5">
    <source>
        <dbReference type="SAM" id="MobiDB-lite"/>
    </source>
</evidence>
<dbReference type="EMBL" id="JACHJU010000006">
    <property type="protein sequence ID" value="MBB4943846.1"/>
    <property type="molecule type" value="Genomic_DNA"/>
</dbReference>
<name>A0A7W7WE71_9ACTN</name>
<feature type="compositionally biased region" description="Low complexity" evidence="5">
    <location>
        <begin position="102"/>
        <end position="113"/>
    </location>
</feature>
<evidence type="ECO:0000313" key="8">
    <source>
        <dbReference type="Proteomes" id="UP000534286"/>
    </source>
</evidence>
<keyword evidence="2 6" id="KW-0812">Transmembrane</keyword>
<keyword evidence="3 6" id="KW-1133">Transmembrane helix</keyword>